<accession>A0A9Q1DTH8</accession>
<dbReference type="Pfam" id="PF13923">
    <property type="entry name" value="zf-C3HC4_2"/>
    <property type="match status" value="1"/>
</dbReference>
<feature type="domain" description="RING-type" evidence="6">
    <location>
        <begin position="6"/>
        <end position="42"/>
    </location>
</feature>
<dbReference type="AlphaFoldDB" id="A0A9Q1DTH8"/>
<dbReference type="Gene3D" id="1.25.40.10">
    <property type="entry name" value="Tetratricopeptide repeat domain"/>
    <property type="match status" value="1"/>
</dbReference>
<dbReference type="InterPro" id="IPR019734">
    <property type="entry name" value="TPR_rpt"/>
</dbReference>
<keyword evidence="8" id="KW-1185">Reference proteome</keyword>
<dbReference type="SMART" id="SM00504">
    <property type="entry name" value="Ubox"/>
    <property type="match status" value="2"/>
</dbReference>
<evidence type="ECO:0000313" key="8">
    <source>
        <dbReference type="Proteomes" id="UP001152803"/>
    </source>
</evidence>
<feature type="domain" description="RING-type" evidence="6">
    <location>
        <begin position="303"/>
        <end position="341"/>
    </location>
</feature>
<dbReference type="PROSITE" id="PS50089">
    <property type="entry name" value="ZF_RING_2"/>
    <property type="match status" value="2"/>
</dbReference>
<sequence length="440" mass="49356">MDFLECPICEFLMCEPVTVPCGHSFCRRCVGTCLTTRCPECKEKLRLKDVKNIGNNVLLFSVIEKCCPEDVQLKCRLRERLKACEFTQALRIVDEGLDIYPQDVSLKLCRAEVCVALQRFSEALRDLESVCCLRPSWPEGFFLKGRVLQALGRPADALAQLQRCLRLQGDFTPAHRELRKILAAEGWEVPEDTPGLLQVVSGYLGDPSCPGTSSGAPPHGESSPVSAAQEGEADRQERTEQGEVNQSSSAECCLSLCQAVSFLPSAEEDEELMMSKEEPGMTGRGEERREACLSVLTVSDFECPLCIRLFHAPVTTPCGHTFCRSCIERSLDHNLRCPLCKQPLHEYLRNRKYTVTVVLQEVMSQLFPQQLEERTRVHEAEIAELSNLTQAVPIFVCTVAFPGVSCPLHVFEPRYRLMMRRCMETGTRRFGMCTYEPGTG</sequence>
<keyword evidence="2 4" id="KW-0863">Zinc-finger</keyword>
<evidence type="ECO:0000256" key="4">
    <source>
        <dbReference type="PROSITE-ProRule" id="PRU00175"/>
    </source>
</evidence>
<protein>
    <recommendedName>
        <fullName evidence="6">RING-type domain-containing protein</fullName>
    </recommendedName>
</protein>
<dbReference type="InterPro" id="IPR003111">
    <property type="entry name" value="Lon_prtase_N"/>
</dbReference>
<evidence type="ECO:0000256" key="3">
    <source>
        <dbReference type="ARBA" id="ARBA00022833"/>
    </source>
</evidence>
<dbReference type="InterPro" id="IPR046336">
    <property type="entry name" value="Lon_prtase_N_sf"/>
</dbReference>
<evidence type="ECO:0000313" key="7">
    <source>
        <dbReference type="EMBL" id="KAJ8281538.1"/>
    </source>
</evidence>
<feature type="compositionally biased region" description="Basic and acidic residues" evidence="5">
    <location>
        <begin position="232"/>
        <end position="241"/>
    </location>
</feature>
<dbReference type="SUPFAM" id="SSF57850">
    <property type="entry name" value="RING/U-box"/>
    <property type="match status" value="2"/>
</dbReference>
<organism evidence="7 8">
    <name type="scientific">Conger conger</name>
    <name type="common">Conger eel</name>
    <name type="synonym">Muraena conger</name>
    <dbReference type="NCBI Taxonomy" id="82655"/>
    <lineage>
        <taxon>Eukaryota</taxon>
        <taxon>Metazoa</taxon>
        <taxon>Chordata</taxon>
        <taxon>Craniata</taxon>
        <taxon>Vertebrata</taxon>
        <taxon>Euteleostomi</taxon>
        <taxon>Actinopterygii</taxon>
        <taxon>Neopterygii</taxon>
        <taxon>Teleostei</taxon>
        <taxon>Anguilliformes</taxon>
        <taxon>Congridae</taxon>
        <taxon>Conger</taxon>
    </lineage>
</organism>
<dbReference type="Gene3D" id="3.30.40.10">
    <property type="entry name" value="Zinc/RING finger domain, C3HC4 (zinc finger)"/>
    <property type="match status" value="2"/>
</dbReference>
<proteinExistence type="predicted"/>
<dbReference type="InterPro" id="IPR013083">
    <property type="entry name" value="Znf_RING/FYVE/PHD"/>
</dbReference>
<dbReference type="Pfam" id="PF13445">
    <property type="entry name" value="zf-RING_UBOX"/>
    <property type="match status" value="1"/>
</dbReference>
<evidence type="ECO:0000259" key="6">
    <source>
        <dbReference type="PROSITE" id="PS50089"/>
    </source>
</evidence>
<evidence type="ECO:0000256" key="2">
    <source>
        <dbReference type="ARBA" id="ARBA00022771"/>
    </source>
</evidence>
<dbReference type="InterPro" id="IPR011990">
    <property type="entry name" value="TPR-like_helical_dom_sf"/>
</dbReference>
<name>A0A9Q1DTH8_CONCO</name>
<feature type="region of interest" description="Disordered" evidence="5">
    <location>
        <begin position="208"/>
        <end position="246"/>
    </location>
</feature>
<dbReference type="Gene3D" id="2.30.130.40">
    <property type="entry name" value="LON domain-like"/>
    <property type="match status" value="1"/>
</dbReference>
<dbReference type="OrthoDB" id="264917at2759"/>
<dbReference type="PROSITE" id="PS00518">
    <property type="entry name" value="ZF_RING_1"/>
    <property type="match status" value="2"/>
</dbReference>
<dbReference type="SUPFAM" id="SSF88697">
    <property type="entry name" value="PUA domain-like"/>
    <property type="match status" value="1"/>
</dbReference>
<dbReference type="EMBL" id="JAFJMO010000003">
    <property type="protein sequence ID" value="KAJ8281538.1"/>
    <property type="molecule type" value="Genomic_DNA"/>
</dbReference>
<dbReference type="InterPro" id="IPR015947">
    <property type="entry name" value="PUA-like_sf"/>
</dbReference>
<keyword evidence="3" id="KW-0862">Zinc</keyword>
<dbReference type="GO" id="GO:0061630">
    <property type="term" value="F:ubiquitin protein ligase activity"/>
    <property type="evidence" value="ECO:0007669"/>
    <property type="project" value="TreeGrafter"/>
</dbReference>
<dbReference type="InterPro" id="IPR003613">
    <property type="entry name" value="Ubox_domain"/>
</dbReference>
<dbReference type="CDD" id="cd16514">
    <property type="entry name" value="RING-HC_LONFs_rpt2"/>
    <property type="match status" value="1"/>
</dbReference>
<dbReference type="PANTHER" id="PTHR23327:SF6">
    <property type="entry name" value="LON PEPTIDASE N-TERMINAL DOMAIN AND RING FINGER PROTEIN 1 ISOFORM X1"/>
    <property type="match status" value="1"/>
</dbReference>
<dbReference type="SMART" id="SM00028">
    <property type="entry name" value="TPR"/>
    <property type="match status" value="2"/>
</dbReference>
<dbReference type="SUPFAM" id="SSF48452">
    <property type="entry name" value="TPR-like"/>
    <property type="match status" value="1"/>
</dbReference>
<dbReference type="PANTHER" id="PTHR23327">
    <property type="entry name" value="RING FINGER PROTEIN 127"/>
    <property type="match status" value="1"/>
</dbReference>
<comment type="caution">
    <text evidence="7">The sequence shown here is derived from an EMBL/GenBank/DDBJ whole genome shotgun (WGS) entry which is preliminary data.</text>
</comment>
<evidence type="ECO:0000256" key="5">
    <source>
        <dbReference type="SAM" id="MobiDB-lite"/>
    </source>
</evidence>
<keyword evidence="1" id="KW-0479">Metal-binding</keyword>
<dbReference type="GO" id="GO:0005737">
    <property type="term" value="C:cytoplasm"/>
    <property type="evidence" value="ECO:0007669"/>
    <property type="project" value="UniProtKB-ARBA"/>
</dbReference>
<dbReference type="Proteomes" id="UP001152803">
    <property type="component" value="Unassembled WGS sequence"/>
</dbReference>
<dbReference type="InterPro" id="IPR001841">
    <property type="entry name" value="Znf_RING"/>
</dbReference>
<evidence type="ECO:0000256" key="1">
    <source>
        <dbReference type="ARBA" id="ARBA00022723"/>
    </source>
</evidence>
<reference evidence="7" key="1">
    <citation type="journal article" date="2023" name="Science">
        <title>Genome structures resolve the early diversification of teleost fishes.</title>
        <authorList>
            <person name="Parey E."/>
            <person name="Louis A."/>
            <person name="Montfort J."/>
            <person name="Bouchez O."/>
            <person name="Roques C."/>
            <person name="Iampietro C."/>
            <person name="Lluch J."/>
            <person name="Castinel A."/>
            <person name="Donnadieu C."/>
            <person name="Desvignes T."/>
            <person name="Floi Bucao C."/>
            <person name="Jouanno E."/>
            <person name="Wen M."/>
            <person name="Mejri S."/>
            <person name="Dirks R."/>
            <person name="Jansen H."/>
            <person name="Henkel C."/>
            <person name="Chen W.J."/>
            <person name="Zahm M."/>
            <person name="Cabau C."/>
            <person name="Klopp C."/>
            <person name="Thompson A.W."/>
            <person name="Robinson-Rechavi M."/>
            <person name="Braasch I."/>
            <person name="Lecointre G."/>
            <person name="Bobe J."/>
            <person name="Postlethwait J.H."/>
            <person name="Berthelot C."/>
            <person name="Roest Crollius H."/>
            <person name="Guiguen Y."/>
        </authorList>
    </citation>
    <scope>NUCLEOTIDE SEQUENCE</scope>
    <source>
        <strain evidence="7">Concon-B</strain>
    </source>
</reference>
<dbReference type="InterPro" id="IPR027370">
    <property type="entry name" value="Znf-RING_euk"/>
</dbReference>
<dbReference type="Pfam" id="PF02190">
    <property type="entry name" value="LON_substr_bdg"/>
    <property type="match status" value="1"/>
</dbReference>
<dbReference type="GO" id="GO:0016567">
    <property type="term" value="P:protein ubiquitination"/>
    <property type="evidence" value="ECO:0007669"/>
    <property type="project" value="InterPro"/>
</dbReference>
<dbReference type="GO" id="GO:0008270">
    <property type="term" value="F:zinc ion binding"/>
    <property type="evidence" value="ECO:0007669"/>
    <property type="project" value="UniProtKB-KW"/>
</dbReference>
<dbReference type="SMART" id="SM00184">
    <property type="entry name" value="RING"/>
    <property type="match status" value="2"/>
</dbReference>
<dbReference type="InterPro" id="IPR017907">
    <property type="entry name" value="Znf_RING_CS"/>
</dbReference>
<gene>
    <name evidence="7" type="ORF">COCON_G00040570</name>
</gene>